<protein>
    <submittedName>
        <fullName evidence="1">Uncharacterized protein</fullName>
    </submittedName>
</protein>
<gene>
    <name evidence="1" type="ORF">JKP88DRAFT_255839</name>
</gene>
<keyword evidence="2" id="KW-1185">Reference proteome</keyword>
<dbReference type="EMBL" id="JAFCMP010000216">
    <property type="protein sequence ID" value="KAG5183338.1"/>
    <property type="molecule type" value="Genomic_DNA"/>
</dbReference>
<dbReference type="OrthoDB" id="10619096at2759"/>
<organism evidence="1 2">
    <name type="scientific">Tribonema minus</name>
    <dbReference type="NCBI Taxonomy" id="303371"/>
    <lineage>
        <taxon>Eukaryota</taxon>
        <taxon>Sar</taxon>
        <taxon>Stramenopiles</taxon>
        <taxon>Ochrophyta</taxon>
        <taxon>PX clade</taxon>
        <taxon>Xanthophyceae</taxon>
        <taxon>Tribonematales</taxon>
        <taxon>Tribonemataceae</taxon>
        <taxon>Tribonema</taxon>
    </lineage>
</organism>
<comment type="caution">
    <text evidence="1">The sequence shown here is derived from an EMBL/GenBank/DDBJ whole genome shotgun (WGS) entry which is preliminary data.</text>
</comment>
<dbReference type="Proteomes" id="UP000664859">
    <property type="component" value="Unassembled WGS sequence"/>
</dbReference>
<reference evidence="1" key="1">
    <citation type="submission" date="2021-02" db="EMBL/GenBank/DDBJ databases">
        <title>First Annotated Genome of the Yellow-green Alga Tribonema minus.</title>
        <authorList>
            <person name="Mahan K.M."/>
        </authorList>
    </citation>
    <scope>NUCLEOTIDE SEQUENCE</scope>
    <source>
        <strain evidence="1">UTEX B ZZ1240</strain>
    </source>
</reference>
<accession>A0A836CFJ0</accession>
<dbReference type="AlphaFoldDB" id="A0A836CFJ0"/>
<evidence type="ECO:0000313" key="2">
    <source>
        <dbReference type="Proteomes" id="UP000664859"/>
    </source>
</evidence>
<sequence>MPGTPLIVQGLYPAAKAATRTSATETEMLKTLDRNHFTCVVWNDLCVLSSNTNNKTIDQDIIKTFVNDGEIIKDYYQRLNIQLQAVDPATIPCIFIAGKTCQASLEMAIELGLVSRVQELSPLGVTVCEISGRVTVVLEGRPHPSWHLMTGRKEIAKKTFNETIAMLNSMVRCCASGDITSAMMTQSLMDALAINPEELRRRTEGRSFLTQLLYGDISGRFPASHAHLRNVKAHMPDVKATLLKWHA</sequence>
<name>A0A836CFJ0_9STRA</name>
<proteinExistence type="predicted"/>
<evidence type="ECO:0000313" key="1">
    <source>
        <dbReference type="EMBL" id="KAG5183338.1"/>
    </source>
</evidence>